<dbReference type="Gene3D" id="3.90.1170.50">
    <property type="entry name" value="Aldehyde oxidase/xanthine dehydrogenase, a/b hammerhead"/>
    <property type="match status" value="1"/>
</dbReference>
<dbReference type="InterPro" id="IPR012368">
    <property type="entry name" value="OxRdtase_Mopterin-bd_su_IorB"/>
</dbReference>
<keyword evidence="1" id="KW-1133">Transmembrane helix</keyword>
<dbReference type="InterPro" id="IPR037165">
    <property type="entry name" value="AldOxase/xan_DH_Mopterin-bd_sf"/>
</dbReference>
<dbReference type="EMBL" id="JABWTA010000001">
    <property type="protein sequence ID" value="NVE93274.1"/>
    <property type="molecule type" value="Genomic_DNA"/>
</dbReference>
<gene>
    <name evidence="3" type="ORF">HUO12_00015</name>
</gene>
<feature type="domain" description="Aldehyde oxidase/xanthine dehydrogenase a/b hammerhead" evidence="2">
    <location>
        <begin position="256"/>
        <end position="336"/>
    </location>
</feature>
<dbReference type="InterPro" id="IPR052516">
    <property type="entry name" value="N-heterocyclic_Hydroxylase"/>
</dbReference>
<sequence length="754" mass="80392">MSTLKISKPERSRAAKWTRRGFIGAGVLAGGALLIGVGVRSGNPVDKLKPLVAGGAGEELVNSWVKIDADNIVTAIVPHCEMGQGVHSVLAQMLADELDADWNLVRVMQAPTDGSYVVNDTARIFLAPFTMNAADWLEPTWDGLFKQISRLGDVMITGGSSSIRSTGQYQMRVAGAAARKMLVGAAADAWGVPASEIVTRNSMLIHEGSGKQAPYAEFAAAAADQPMDQSPKLKDPSEYRLMGKSTPRTDIPPKVNGTAQFGIDAAPEGLDLVYAAVRRSPAPGTTTTSVDGAAAESMTGVSQVLDMGDFVAVVADGYWHAQQGLNAVRVDFSEPESAIKSSADQFAVITSALDEAGLEGGDTAAEKGDAIAAFNSAETKLEAEYRVPYLAHAPMEPINCTAWVRDENGDTKCDIWTSTQVPLMARSAAADALGISKDDVTIHHPYLGGAFGRRLENDYVTMAARIAKEIGQPVKMIWSREEDTQKSNYRPADISRFTGGLDENGKLVSYNNVFTQRLDPAEASVPGIYSIPNTLVRQAEAELLLGTAAWRSVDHSQHGFFIESFIDEAAEAAGQDPVAYRLSMLSEASRHAAVLQRVAELSNWNDEREEATGKGVAIVESFGTIVAQVIEVDMSSGAPKLNNIWAVCDAGYVMNPDGFRNQIEGGIVFALTAALYGELDLVDGAVQQSNFHDYRMMRMNEVPSITVDFINSGPVPVGGAGEPGVPPAAPALANAIFAATGERLRELPIAKRFA</sequence>
<dbReference type="InterPro" id="IPR000674">
    <property type="entry name" value="Ald_Oxase/Xan_DH_a/b"/>
</dbReference>
<dbReference type="SUPFAM" id="SSF56003">
    <property type="entry name" value="Molybdenum cofactor-binding domain"/>
    <property type="match status" value="2"/>
</dbReference>
<keyword evidence="1" id="KW-0812">Transmembrane</keyword>
<evidence type="ECO:0000259" key="2">
    <source>
        <dbReference type="SMART" id="SM01008"/>
    </source>
</evidence>
<name>A0A850H2D4_9SPHN</name>
<dbReference type="Pfam" id="PF20256">
    <property type="entry name" value="MoCoBD_2"/>
    <property type="match status" value="2"/>
</dbReference>
<evidence type="ECO:0000313" key="3">
    <source>
        <dbReference type="EMBL" id="NVE93274.1"/>
    </source>
</evidence>
<reference evidence="3 4" key="1">
    <citation type="submission" date="2020-06" db="EMBL/GenBank/DDBJ databases">
        <title>Altererythrobacter lutimaris sp. nov., a marine bacterium isolated from a tidal flat.</title>
        <authorList>
            <person name="Kim D."/>
            <person name="Yoo Y."/>
            <person name="Kim J.-J."/>
        </authorList>
    </citation>
    <scope>NUCLEOTIDE SEQUENCE [LARGE SCALE GENOMIC DNA]</scope>
    <source>
        <strain evidence="3 4">JGD-16</strain>
    </source>
</reference>
<dbReference type="Pfam" id="PF02738">
    <property type="entry name" value="MoCoBD_1"/>
    <property type="match status" value="1"/>
</dbReference>
<dbReference type="GO" id="GO:0016491">
    <property type="term" value="F:oxidoreductase activity"/>
    <property type="evidence" value="ECO:0007669"/>
    <property type="project" value="InterPro"/>
</dbReference>
<protein>
    <submittedName>
        <fullName evidence="3">Xanthine dehydrogenase family protein molybdopterin-binding subunit</fullName>
    </submittedName>
</protein>
<dbReference type="Proteomes" id="UP000546031">
    <property type="component" value="Unassembled WGS sequence"/>
</dbReference>
<proteinExistence type="predicted"/>
<dbReference type="SMART" id="SM01008">
    <property type="entry name" value="Ald_Xan_dh_C"/>
    <property type="match status" value="1"/>
</dbReference>
<comment type="caution">
    <text evidence="3">The sequence shown here is derived from an EMBL/GenBank/DDBJ whole genome shotgun (WGS) entry which is preliminary data.</text>
</comment>
<dbReference type="PANTHER" id="PTHR47495">
    <property type="entry name" value="ALDEHYDE DEHYDROGENASE"/>
    <property type="match status" value="1"/>
</dbReference>
<dbReference type="InterPro" id="IPR008274">
    <property type="entry name" value="AldOxase/xan_DH_MoCoBD1"/>
</dbReference>
<evidence type="ECO:0000313" key="4">
    <source>
        <dbReference type="Proteomes" id="UP000546031"/>
    </source>
</evidence>
<evidence type="ECO:0000256" key="1">
    <source>
        <dbReference type="SAM" id="Phobius"/>
    </source>
</evidence>
<dbReference type="PIRSF" id="PIRSF036389">
    <property type="entry name" value="IOR_B"/>
    <property type="match status" value="1"/>
</dbReference>
<dbReference type="Gene3D" id="3.30.365.10">
    <property type="entry name" value="Aldehyde oxidase/xanthine dehydrogenase, molybdopterin binding domain"/>
    <property type="match status" value="4"/>
</dbReference>
<dbReference type="AlphaFoldDB" id="A0A850H2D4"/>
<dbReference type="PANTHER" id="PTHR47495:SF2">
    <property type="entry name" value="ALDEHYDE DEHYDROGENASE"/>
    <property type="match status" value="1"/>
</dbReference>
<keyword evidence="1" id="KW-0472">Membrane</keyword>
<accession>A0A850H2D4</accession>
<feature type="transmembrane region" description="Helical" evidence="1">
    <location>
        <begin position="21"/>
        <end position="39"/>
    </location>
</feature>
<keyword evidence="4" id="KW-1185">Reference proteome</keyword>
<organism evidence="3 4">
    <name type="scientific">Altererythrobacter lutimaris</name>
    <dbReference type="NCBI Taxonomy" id="2743979"/>
    <lineage>
        <taxon>Bacteria</taxon>
        <taxon>Pseudomonadati</taxon>
        <taxon>Pseudomonadota</taxon>
        <taxon>Alphaproteobacteria</taxon>
        <taxon>Sphingomonadales</taxon>
        <taxon>Erythrobacteraceae</taxon>
        <taxon>Altererythrobacter</taxon>
    </lineage>
</organism>
<dbReference type="InterPro" id="IPR046867">
    <property type="entry name" value="AldOxase/xan_DH_MoCoBD2"/>
</dbReference>
<dbReference type="RefSeq" id="WP_176271653.1">
    <property type="nucleotide sequence ID" value="NZ_JABWTA010000001.1"/>
</dbReference>